<dbReference type="Proteomes" id="UP001591681">
    <property type="component" value="Unassembled WGS sequence"/>
</dbReference>
<dbReference type="AlphaFoldDB" id="A0ABD1KSD4"/>
<organism evidence="1 2">
    <name type="scientific">Coilia grayii</name>
    <name type="common">Gray's grenadier anchovy</name>
    <dbReference type="NCBI Taxonomy" id="363190"/>
    <lineage>
        <taxon>Eukaryota</taxon>
        <taxon>Metazoa</taxon>
        <taxon>Chordata</taxon>
        <taxon>Craniata</taxon>
        <taxon>Vertebrata</taxon>
        <taxon>Euteleostomi</taxon>
        <taxon>Actinopterygii</taxon>
        <taxon>Neopterygii</taxon>
        <taxon>Teleostei</taxon>
        <taxon>Clupei</taxon>
        <taxon>Clupeiformes</taxon>
        <taxon>Clupeoidei</taxon>
        <taxon>Engraulidae</taxon>
        <taxon>Coilinae</taxon>
        <taxon>Coilia</taxon>
    </lineage>
</organism>
<dbReference type="EMBL" id="JBHFQA010000003">
    <property type="protein sequence ID" value="KAL2102085.1"/>
    <property type="molecule type" value="Genomic_DNA"/>
</dbReference>
<reference evidence="1 2" key="1">
    <citation type="submission" date="2024-09" db="EMBL/GenBank/DDBJ databases">
        <title>A chromosome-level genome assembly of Gray's grenadier anchovy, Coilia grayii.</title>
        <authorList>
            <person name="Fu Z."/>
        </authorList>
    </citation>
    <scope>NUCLEOTIDE SEQUENCE [LARGE SCALE GENOMIC DNA]</scope>
    <source>
        <strain evidence="1">G4</strain>
        <tissue evidence="1">Muscle</tissue>
    </source>
</reference>
<gene>
    <name evidence="1" type="ORF">ACEWY4_003846</name>
</gene>
<name>A0ABD1KSD4_9TELE</name>
<sequence>MGVAEQSSFLNATQGLGLTYSEELDLLVKWLGKESSEHVKRIRAVYVTNPKAALHLSWQRECYGTPETVENVLFKRLDSFPHLSAKDNAKLRELSDLLMELLAAKNDGYFPGLAYLDTPRGIKPIVEKLPPGLQEKWLSTGFRFKEQHRVTFPPFSFFVDFMDSQAKARNDLSFALSSNSQSYNKGTKAQPDSFPLEVRSQCTKVCGPGSLPRSCSKLFGVDSSLSPYLMRTCAGTTEMTGRKAVGFQIEAVNGGVCLDLPPLIECNEILTNKSEVPTPEVALAHAHLRHIALHIPKLDPDAQMMILLGRDMIRVHKVREQVNGPHNAPFAQRLDLGWVIIGEVCLDNAHKPTVNTFRTHILQNGRPSLLTPCQNSICVKERLSYGGEHRYDHSARMTKPKPAEEELGLTVFQRTDNDNQSCGTKMAQIQ</sequence>
<protein>
    <submittedName>
        <fullName evidence="1">Uncharacterized protein</fullName>
    </submittedName>
</protein>
<evidence type="ECO:0000313" key="2">
    <source>
        <dbReference type="Proteomes" id="UP001591681"/>
    </source>
</evidence>
<dbReference type="PANTHER" id="PTHR47331:SF6">
    <property type="entry name" value="DOUBLECORTIN DOMAIN-CONTAINING PROTEIN"/>
    <property type="match status" value="1"/>
</dbReference>
<dbReference type="PANTHER" id="PTHR47331">
    <property type="entry name" value="PHD-TYPE DOMAIN-CONTAINING PROTEIN"/>
    <property type="match status" value="1"/>
</dbReference>
<proteinExistence type="predicted"/>
<keyword evidence="2" id="KW-1185">Reference proteome</keyword>
<comment type="caution">
    <text evidence="1">The sequence shown here is derived from an EMBL/GenBank/DDBJ whole genome shotgun (WGS) entry which is preliminary data.</text>
</comment>
<evidence type="ECO:0000313" key="1">
    <source>
        <dbReference type="EMBL" id="KAL2102085.1"/>
    </source>
</evidence>
<accession>A0ABD1KSD4</accession>